<feature type="compositionally biased region" description="Polar residues" evidence="1">
    <location>
        <begin position="48"/>
        <end position="61"/>
    </location>
</feature>
<dbReference type="EMBL" id="LAZR01010987">
    <property type="protein sequence ID" value="KKM63999.1"/>
    <property type="molecule type" value="Genomic_DNA"/>
</dbReference>
<keyword evidence="2" id="KW-1133">Transmembrane helix</keyword>
<feature type="region of interest" description="Disordered" evidence="1">
    <location>
        <begin position="48"/>
        <end position="81"/>
    </location>
</feature>
<accession>A0A0F9J2S7</accession>
<organism evidence="3">
    <name type="scientific">marine sediment metagenome</name>
    <dbReference type="NCBI Taxonomy" id="412755"/>
    <lineage>
        <taxon>unclassified sequences</taxon>
        <taxon>metagenomes</taxon>
        <taxon>ecological metagenomes</taxon>
    </lineage>
</organism>
<keyword evidence="2" id="KW-0472">Membrane</keyword>
<evidence type="ECO:0000313" key="3">
    <source>
        <dbReference type="EMBL" id="KKM63999.1"/>
    </source>
</evidence>
<evidence type="ECO:0000256" key="2">
    <source>
        <dbReference type="SAM" id="Phobius"/>
    </source>
</evidence>
<comment type="caution">
    <text evidence="3">The sequence shown here is derived from an EMBL/GenBank/DDBJ whole genome shotgun (WGS) entry which is preliminary data.</text>
</comment>
<evidence type="ECO:0000256" key="1">
    <source>
        <dbReference type="SAM" id="MobiDB-lite"/>
    </source>
</evidence>
<proteinExistence type="predicted"/>
<keyword evidence="2" id="KW-0812">Transmembrane</keyword>
<reference evidence="3" key="1">
    <citation type="journal article" date="2015" name="Nature">
        <title>Complex archaea that bridge the gap between prokaryotes and eukaryotes.</title>
        <authorList>
            <person name="Spang A."/>
            <person name="Saw J.H."/>
            <person name="Jorgensen S.L."/>
            <person name="Zaremba-Niedzwiedzka K."/>
            <person name="Martijn J."/>
            <person name="Lind A.E."/>
            <person name="van Eijk R."/>
            <person name="Schleper C."/>
            <person name="Guy L."/>
            <person name="Ettema T.J."/>
        </authorList>
    </citation>
    <scope>NUCLEOTIDE SEQUENCE</scope>
</reference>
<sequence length="101" mass="11584">MNKLYSYLAVGLAFFSAGLIAMYKIMGEQVKITVKRLKLKDSPKGTIQVNTGTLPESGTSVRLTRRQRRAKRKVKRTDKKQGRIIRLNEKKADKAIDRLEY</sequence>
<feature type="transmembrane region" description="Helical" evidence="2">
    <location>
        <begin position="6"/>
        <end position="26"/>
    </location>
</feature>
<name>A0A0F9J2S7_9ZZZZ</name>
<dbReference type="AlphaFoldDB" id="A0A0F9J2S7"/>
<feature type="compositionally biased region" description="Basic residues" evidence="1">
    <location>
        <begin position="63"/>
        <end position="78"/>
    </location>
</feature>
<gene>
    <name evidence="3" type="ORF">LCGC14_1505770</name>
</gene>
<protein>
    <submittedName>
        <fullName evidence="3">Uncharacterized protein</fullName>
    </submittedName>
</protein>